<organism evidence="2 3">
    <name type="scientific">Catenaria anguillulae PL171</name>
    <dbReference type="NCBI Taxonomy" id="765915"/>
    <lineage>
        <taxon>Eukaryota</taxon>
        <taxon>Fungi</taxon>
        <taxon>Fungi incertae sedis</taxon>
        <taxon>Blastocladiomycota</taxon>
        <taxon>Blastocladiomycetes</taxon>
        <taxon>Blastocladiales</taxon>
        <taxon>Catenariaceae</taxon>
        <taxon>Catenaria</taxon>
    </lineage>
</organism>
<evidence type="ECO:0000256" key="1">
    <source>
        <dbReference type="SAM" id="MobiDB-lite"/>
    </source>
</evidence>
<dbReference type="AlphaFoldDB" id="A0A1Y2HNN0"/>
<dbReference type="OrthoDB" id="10260961at2759"/>
<dbReference type="GO" id="GO:0016787">
    <property type="term" value="F:hydrolase activity"/>
    <property type="evidence" value="ECO:0007669"/>
    <property type="project" value="UniProtKB-KW"/>
</dbReference>
<evidence type="ECO:0000313" key="2">
    <source>
        <dbReference type="EMBL" id="ORZ36207.1"/>
    </source>
</evidence>
<dbReference type="Proteomes" id="UP000193411">
    <property type="component" value="Unassembled WGS sequence"/>
</dbReference>
<gene>
    <name evidence="2" type="ORF">BCR44DRAFT_57059</name>
</gene>
<comment type="caution">
    <text evidence="2">The sequence shown here is derived from an EMBL/GenBank/DDBJ whole genome shotgun (WGS) entry which is preliminary data.</text>
</comment>
<reference evidence="2 3" key="1">
    <citation type="submission" date="2016-07" db="EMBL/GenBank/DDBJ databases">
        <title>Pervasive Adenine N6-methylation of Active Genes in Fungi.</title>
        <authorList>
            <consortium name="DOE Joint Genome Institute"/>
            <person name="Mondo S.J."/>
            <person name="Dannebaum R.O."/>
            <person name="Kuo R.C."/>
            <person name="Labutti K."/>
            <person name="Haridas S."/>
            <person name="Kuo A."/>
            <person name="Salamov A."/>
            <person name="Ahrendt S.R."/>
            <person name="Lipzen A."/>
            <person name="Sullivan W."/>
            <person name="Andreopoulos W.B."/>
            <person name="Clum A."/>
            <person name="Lindquist E."/>
            <person name="Daum C."/>
            <person name="Ramamoorthy G.K."/>
            <person name="Gryganskyi A."/>
            <person name="Culley D."/>
            <person name="Magnuson J.K."/>
            <person name="James T.Y."/>
            <person name="O'Malley M.A."/>
            <person name="Stajich J.E."/>
            <person name="Spatafora J.W."/>
            <person name="Visel A."/>
            <person name="Grigoriev I.V."/>
        </authorList>
    </citation>
    <scope>NUCLEOTIDE SEQUENCE [LARGE SCALE GENOMIC DNA]</scope>
    <source>
        <strain evidence="2 3">PL171</strain>
    </source>
</reference>
<sequence>MMTKPLPEESVTVPLPSRDVRLQARIFHAIPGGQASDYGVVISHPYGPLGGDLHNNVVRELAASFGHLGASTLRYNMRGVGKSSGRTSWTAEPEACDLAALIEWWTQDSPTTPWTAPDGVEYPRSRPSKIILVGYSFGSLISLPAARSLPLAGLLLISPPSRVSWALTALRTSHFDQPLPLHLPKLAVLGDKDQFSSESHMLAFVARVFGLGESRDAVPLESVAVDNGREVVQVARMSSVNGKVVVVRDRDHFWVGEEDGVVDVVEAWVRDVFGWVVGDAGPGRNDPSVSSRGVLAAPERTRSE</sequence>
<dbReference type="STRING" id="765915.A0A1Y2HNN0"/>
<proteinExistence type="predicted"/>
<keyword evidence="3" id="KW-1185">Reference proteome</keyword>
<dbReference type="InterPro" id="IPR029058">
    <property type="entry name" value="AB_hydrolase_fold"/>
</dbReference>
<dbReference type="EMBL" id="MCFL01000018">
    <property type="protein sequence ID" value="ORZ36207.1"/>
    <property type="molecule type" value="Genomic_DNA"/>
</dbReference>
<evidence type="ECO:0000313" key="3">
    <source>
        <dbReference type="Proteomes" id="UP000193411"/>
    </source>
</evidence>
<keyword evidence="2" id="KW-0378">Hydrolase</keyword>
<protein>
    <submittedName>
        <fullName evidence="2">Alpha/Beta hydrolase protein</fullName>
    </submittedName>
</protein>
<dbReference type="Gene3D" id="3.40.50.1820">
    <property type="entry name" value="alpha/beta hydrolase"/>
    <property type="match status" value="1"/>
</dbReference>
<accession>A0A1Y2HNN0</accession>
<dbReference type="PANTHER" id="PTHR42103">
    <property type="entry name" value="ALPHA/BETA-HYDROLASES SUPERFAMILY PROTEIN"/>
    <property type="match status" value="1"/>
</dbReference>
<dbReference type="SUPFAM" id="SSF53474">
    <property type="entry name" value="alpha/beta-Hydrolases"/>
    <property type="match status" value="1"/>
</dbReference>
<feature type="region of interest" description="Disordered" evidence="1">
    <location>
        <begin position="284"/>
        <end position="304"/>
    </location>
</feature>
<name>A0A1Y2HNN0_9FUNG</name>
<dbReference type="PANTHER" id="PTHR42103:SF2">
    <property type="entry name" value="AB HYDROLASE-1 DOMAIN-CONTAINING PROTEIN"/>
    <property type="match status" value="1"/>
</dbReference>